<keyword evidence="2" id="KW-1185">Reference proteome</keyword>
<dbReference type="InterPro" id="IPR026341">
    <property type="entry name" value="T9SS_type_B"/>
</dbReference>
<evidence type="ECO:0000313" key="2">
    <source>
        <dbReference type="Proteomes" id="UP000474777"/>
    </source>
</evidence>
<dbReference type="EMBL" id="JAAGWD010000002">
    <property type="protein sequence ID" value="NEM97478.1"/>
    <property type="molecule type" value="Genomic_DNA"/>
</dbReference>
<evidence type="ECO:0000313" key="1">
    <source>
        <dbReference type="EMBL" id="NEM97478.1"/>
    </source>
</evidence>
<dbReference type="RefSeq" id="WP_163913851.1">
    <property type="nucleotide sequence ID" value="NZ_JAAGWD010000002.1"/>
</dbReference>
<protein>
    <submittedName>
        <fullName evidence="1">Gliding motility-associated C-terminal domain-containing protein</fullName>
    </submittedName>
</protein>
<dbReference type="InterPro" id="IPR036116">
    <property type="entry name" value="FN3_sf"/>
</dbReference>
<dbReference type="Pfam" id="PF13585">
    <property type="entry name" value="CHU_C"/>
    <property type="match status" value="1"/>
</dbReference>
<dbReference type="Gene3D" id="2.60.40.10">
    <property type="entry name" value="Immunoglobulins"/>
    <property type="match status" value="1"/>
</dbReference>
<dbReference type="NCBIfam" id="TIGR04131">
    <property type="entry name" value="Bac_Flav_CTERM"/>
    <property type="match status" value="1"/>
</dbReference>
<sequence length="638" mass="69808">MALLLTGFVTNAQNRCFKAYDRLGREVTKFCVGERITFRDCGGVDADKEYYDYDKADDKEDKDGDGKPDGPVYDSKKYFTYTKPGSVTVTQYGNLKGNQGAFEQTFEVVATPDPTFTTIACANNNFTVNLNDSNYDFYIIRFLNDKNQSEYSPTVFKNAIANPIKHKYTGVPKEITVTGGYVGAFCSSIPVRQTISNLPAYMPPVISQLIVQVQDATTGAIRLTIDGLQPAYNYTLERKDGTSFQAVRTVGATENTLTLTTLDTTVPLQFRITATDACSQALAPSNTVTSIPVTPGDGNEQATIDWSSIAGTFRQFEIYRNGTLLQTIAGNQNQFIDEAVSCAQEYCYEVRGIAADGKSVSQSAGSCIRVISSATPPAPTLLATFNLQNEVELTLQLPDGQGLKTATYLRSMNGAPFTKLQETQQLTLTDQLQKTGPVCYRASFVNLCDKTSVESAPACPVILTVKQNPDETVLLTWTNYSGFTGGVANYSLELLDESGNLISSTPVRGNRHTTQLADQQEQIFRYRIKAIATTGEVTYSNNETIKLEYALFVPSGFTPNGDGLNDLFEVKGKRFENFAIKVMNSAGQVVYTGADRTTGWDGNYNGKPQPAGVYAYEVTITLQDGTTKRRTGTVTLIR</sequence>
<dbReference type="AlphaFoldDB" id="A0A6B3LU03"/>
<gene>
    <name evidence="1" type="ORF">GXP69_07215</name>
</gene>
<reference evidence="1 2" key="1">
    <citation type="submission" date="2020-02" db="EMBL/GenBank/DDBJ databases">
        <authorList>
            <person name="Kim M.K."/>
        </authorList>
    </citation>
    <scope>NUCLEOTIDE SEQUENCE [LARGE SCALE GENOMIC DNA]</scope>
    <source>
        <strain evidence="1 2">BT327</strain>
    </source>
</reference>
<organism evidence="1 2">
    <name type="scientific">Pontibacter burrus</name>
    <dbReference type="NCBI Taxonomy" id="2704466"/>
    <lineage>
        <taxon>Bacteria</taxon>
        <taxon>Pseudomonadati</taxon>
        <taxon>Bacteroidota</taxon>
        <taxon>Cytophagia</taxon>
        <taxon>Cytophagales</taxon>
        <taxon>Hymenobacteraceae</taxon>
        <taxon>Pontibacter</taxon>
    </lineage>
</organism>
<dbReference type="Proteomes" id="UP000474777">
    <property type="component" value="Unassembled WGS sequence"/>
</dbReference>
<name>A0A6B3LU03_9BACT</name>
<dbReference type="Gene3D" id="2.60.40.4070">
    <property type="match status" value="1"/>
</dbReference>
<comment type="caution">
    <text evidence="1">The sequence shown here is derived from an EMBL/GenBank/DDBJ whole genome shotgun (WGS) entry which is preliminary data.</text>
</comment>
<dbReference type="InterPro" id="IPR013783">
    <property type="entry name" value="Ig-like_fold"/>
</dbReference>
<accession>A0A6B3LU03</accession>
<dbReference type="SUPFAM" id="SSF49265">
    <property type="entry name" value="Fibronectin type III"/>
    <property type="match status" value="1"/>
</dbReference>
<proteinExistence type="predicted"/>